<dbReference type="GeneID" id="98308832"/>
<reference evidence="1 2" key="1">
    <citation type="journal article" date="2015" name="Genome Announc.">
        <title>Expanding the biotechnology potential of lactobacilli through comparative genomics of 213 strains and associated genera.</title>
        <authorList>
            <person name="Sun Z."/>
            <person name="Harris H.M."/>
            <person name="McCann A."/>
            <person name="Guo C."/>
            <person name="Argimon S."/>
            <person name="Zhang W."/>
            <person name="Yang X."/>
            <person name="Jeffery I.B."/>
            <person name="Cooney J.C."/>
            <person name="Kagawa T.F."/>
            <person name="Liu W."/>
            <person name="Song Y."/>
            <person name="Salvetti E."/>
            <person name="Wrobel A."/>
            <person name="Rasinkangas P."/>
            <person name="Parkhill J."/>
            <person name="Rea M.C."/>
            <person name="O'Sullivan O."/>
            <person name="Ritari J."/>
            <person name="Douillard F.P."/>
            <person name="Paul Ross R."/>
            <person name="Yang R."/>
            <person name="Briner A.E."/>
            <person name="Felis G.E."/>
            <person name="de Vos W.M."/>
            <person name="Barrangou R."/>
            <person name="Klaenhammer T.R."/>
            <person name="Caufield P.W."/>
            <person name="Cui Y."/>
            <person name="Zhang H."/>
            <person name="O'Toole P.W."/>
        </authorList>
    </citation>
    <scope>NUCLEOTIDE SEQUENCE [LARGE SCALE GENOMIC DNA]</scope>
    <source>
        <strain evidence="1 2">DSM 16230</strain>
    </source>
</reference>
<dbReference type="STRING" id="1423801.FD50_GL001536"/>
<gene>
    <name evidence="1" type="ORF">FD50_GL001536</name>
</gene>
<dbReference type="PATRIC" id="fig|1423801.4.peg.1574"/>
<keyword evidence="2" id="KW-1185">Reference proteome</keyword>
<evidence type="ECO:0008006" key="3">
    <source>
        <dbReference type="Google" id="ProtNLM"/>
    </source>
</evidence>
<protein>
    <recommendedName>
        <fullName evidence="3">HEPN domain-containing protein</fullName>
    </recommendedName>
</protein>
<evidence type="ECO:0000313" key="1">
    <source>
        <dbReference type="EMBL" id="KRL97550.1"/>
    </source>
</evidence>
<dbReference type="AlphaFoldDB" id="A0A0R1UWY1"/>
<evidence type="ECO:0000313" key="2">
    <source>
        <dbReference type="Proteomes" id="UP000051166"/>
    </source>
</evidence>
<organism evidence="1 2">
    <name type="scientific">Liquorilactobacillus satsumensis DSM 16230 = JCM 12392</name>
    <dbReference type="NCBI Taxonomy" id="1423801"/>
    <lineage>
        <taxon>Bacteria</taxon>
        <taxon>Bacillati</taxon>
        <taxon>Bacillota</taxon>
        <taxon>Bacilli</taxon>
        <taxon>Lactobacillales</taxon>
        <taxon>Lactobacillaceae</taxon>
        <taxon>Liquorilactobacillus</taxon>
    </lineage>
</organism>
<dbReference type="EMBL" id="AZFQ01000052">
    <property type="protein sequence ID" value="KRL97550.1"/>
    <property type="molecule type" value="Genomic_DNA"/>
</dbReference>
<name>A0A0R1UWY1_9LACO</name>
<comment type="caution">
    <text evidence="1">The sequence shown here is derived from an EMBL/GenBank/DDBJ whole genome shotgun (WGS) entry which is preliminary data.</text>
</comment>
<sequence>MEEKNYYLERAGIYRDGAQNAIELAAAGNLYTATLIFTSIKKASASELKKNTTNKAYHELLLKISESVEDKQELLNELGNIRQSCRNFIATFNKG</sequence>
<proteinExistence type="predicted"/>
<accession>A0A0R1UWY1</accession>
<dbReference type="RefSeq" id="WP_054757955.1">
    <property type="nucleotide sequence ID" value="NZ_AZFQ01000052.1"/>
</dbReference>
<dbReference type="Proteomes" id="UP000051166">
    <property type="component" value="Unassembled WGS sequence"/>
</dbReference>
<dbReference type="OrthoDB" id="2297986at2"/>